<dbReference type="RefSeq" id="WP_206927244.1">
    <property type="nucleotide sequence ID" value="NZ_JAEKJW010000002.1"/>
</dbReference>
<gene>
    <name evidence="2" type="ORF">JF547_08905</name>
</gene>
<feature type="domain" description="YjiS-like" evidence="1">
    <location>
        <begin position="51"/>
        <end position="83"/>
    </location>
</feature>
<dbReference type="AlphaFoldDB" id="A0A8I1M7Y4"/>
<comment type="caution">
    <text evidence="2">The sequence shown here is derived from an EMBL/GenBank/DDBJ whole genome shotgun (WGS) entry which is preliminary data.</text>
</comment>
<dbReference type="Proteomes" id="UP000664405">
    <property type="component" value="Unassembled WGS sequence"/>
</dbReference>
<dbReference type="InterPro" id="IPR009506">
    <property type="entry name" value="YjiS-like"/>
</dbReference>
<reference evidence="2" key="1">
    <citation type="submission" date="2020-12" db="EMBL/GenBank/DDBJ databases">
        <title>Oil enriched cultivation method for isolating marine PHA-producing bacteria.</title>
        <authorList>
            <person name="Zheng W."/>
            <person name="Yu S."/>
            <person name="Huang Y."/>
        </authorList>
    </citation>
    <scope>NUCLEOTIDE SEQUENCE</scope>
    <source>
        <strain evidence="2">SY-2-3</strain>
    </source>
</reference>
<dbReference type="EMBL" id="JAEKJW010000002">
    <property type="protein sequence ID" value="MBN8196581.1"/>
    <property type="molecule type" value="Genomic_DNA"/>
</dbReference>
<proteinExistence type="predicted"/>
<evidence type="ECO:0000313" key="3">
    <source>
        <dbReference type="Proteomes" id="UP000664405"/>
    </source>
</evidence>
<accession>A0A8I1M7Y4</accession>
<evidence type="ECO:0000313" key="2">
    <source>
        <dbReference type="EMBL" id="MBN8196581.1"/>
    </source>
</evidence>
<organism evidence="2 3">
    <name type="scientific">Thalassospira povalilytica</name>
    <dbReference type="NCBI Taxonomy" id="732237"/>
    <lineage>
        <taxon>Bacteria</taxon>
        <taxon>Pseudomonadati</taxon>
        <taxon>Pseudomonadota</taxon>
        <taxon>Alphaproteobacteria</taxon>
        <taxon>Rhodospirillales</taxon>
        <taxon>Thalassospiraceae</taxon>
        <taxon>Thalassospira</taxon>
    </lineage>
</organism>
<sequence length="92" mass="9871">MAIHNQIDCNPVVGCVSAKSLSVMAASRQTTPPSRPSISKGVSAIITAIIGTLAASYKRYQSRVALTRLSDTQLRDIGLERSDDGRINRRSA</sequence>
<protein>
    <submittedName>
        <fullName evidence="2">DUF1127 domain-containing protein</fullName>
    </submittedName>
</protein>
<dbReference type="Pfam" id="PF06568">
    <property type="entry name" value="YjiS-like"/>
    <property type="match status" value="1"/>
</dbReference>
<evidence type="ECO:0000259" key="1">
    <source>
        <dbReference type="Pfam" id="PF06568"/>
    </source>
</evidence>
<name>A0A8I1M7Y4_9PROT</name>